<evidence type="ECO:0000256" key="1">
    <source>
        <dbReference type="SAM" id="MobiDB-lite"/>
    </source>
</evidence>
<dbReference type="InterPro" id="IPR000326">
    <property type="entry name" value="PAP2/HPO"/>
</dbReference>
<proteinExistence type="predicted"/>
<feature type="region of interest" description="Disordered" evidence="1">
    <location>
        <begin position="265"/>
        <end position="340"/>
    </location>
</feature>
<dbReference type="Proteomes" id="UP001553031">
    <property type="component" value="Unassembled WGS sequence"/>
</dbReference>
<dbReference type="InterPro" id="IPR036938">
    <property type="entry name" value="PAP2/HPO_sf"/>
</dbReference>
<feature type="transmembrane region" description="Helical" evidence="2">
    <location>
        <begin position="114"/>
        <end position="132"/>
    </location>
</feature>
<gene>
    <name evidence="4" type="ORF">AB0O96_05045</name>
</gene>
<evidence type="ECO:0000256" key="2">
    <source>
        <dbReference type="SAM" id="Phobius"/>
    </source>
</evidence>
<dbReference type="RefSeq" id="WP_360024889.1">
    <property type="nucleotide sequence ID" value="NZ_JBFAEN010000006.1"/>
</dbReference>
<dbReference type="Pfam" id="PF01569">
    <property type="entry name" value="PAP2"/>
    <property type="match status" value="1"/>
</dbReference>
<dbReference type="SMART" id="SM00014">
    <property type="entry name" value="acidPPc"/>
    <property type="match status" value="1"/>
</dbReference>
<feature type="transmembrane region" description="Helical" evidence="2">
    <location>
        <begin position="347"/>
        <end position="368"/>
    </location>
</feature>
<reference evidence="4 5" key="1">
    <citation type="submission" date="2024-06" db="EMBL/GenBank/DDBJ databases">
        <title>The Natural Products Discovery Center: Release of the First 8490 Sequenced Strains for Exploring Actinobacteria Biosynthetic Diversity.</title>
        <authorList>
            <person name="Kalkreuter E."/>
            <person name="Kautsar S.A."/>
            <person name="Yang D."/>
            <person name="Bader C.D."/>
            <person name="Teijaro C.N."/>
            <person name="Fluegel L."/>
            <person name="Davis C.M."/>
            <person name="Simpson J.R."/>
            <person name="Lauterbach L."/>
            <person name="Steele A.D."/>
            <person name="Gui C."/>
            <person name="Meng S."/>
            <person name="Li G."/>
            <person name="Viehrig K."/>
            <person name="Ye F."/>
            <person name="Su P."/>
            <person name="Kiefer A.F."/>
            <person name="Nichols A."/>
            <person name="Cepeda A.J."/>
            <person name="Yan W."/>
            <person name="Fan B."/>
            <person name="Jiang Y."/>
            <person name="Adhikari A."/>
            <person name="Zheng C.-J."/>
            <person name="Schuster L."/>
            <person name="Cowan T.M."/>
            <person name="Smanski M.J."/>
            <person name="Chevrette M.G."/>
            <person name="De Carvalho L.P.S."/>
            <person name="Shen B."/>
        </authorList>
    </citation>
    <scope>NUCLEOTIDE SEQUENCE [LARGE SCALE GENOMIC DNA]</scope>
    <source>
        <strain evidence="4 5">NPDC079179</strain>
    </source>
</reference>
<organism evidence="4 5">
    <name type="scientific">Kocuria salsicia</name>
    <dbReference type="NCBI Taxonomy" id="664639"/>
    <lineage>
        <taxon>Bacteria</taxon>
        <taxon>Bacillati</taxon>
        <taxon>Actinomycetota</taxon>
        <taxon>Actinomycetes</taxon>
        <taxon>Micrococcales</taxon>
        <taxon>Micrococcaceae</taxon>
        <taxon>Kocuria</taxon>
    </lineage>
</organism>
<name>A0ABV3KAY6_9MICC</name>
<feature type="transmembrane region" description="Helical" evidence="2">
    <location>
        <begin position="89"/>
        <end position="107"/>
    </location>
</feature>
<accession>A0ABV3KAY6</accession>
<keyword evidence="5" id="KW-1185">Reference proteome</keyword>
<feature type="transmembrane region" description="Helical" evidence="2">
    <location>
        <begin position="182"/>
        <end position="199"/>
    </location>
</feature>
<evidence type="ECO:0000259" key="3">
    <source>
        <dbReference type="SMART" id="SM00014"/>
    </source>
</evidence>
<keyword evidence="2" id="KW-1133">Transmembrane helix</keyword>
<dbReference type="Gene3D" id="1.20.144.10">
    <property type="entry name" value="Phosphatidic acid phosphatase type 2/haloperoxidase"/>
    <property type="match status" value="1"/>
</dbReference>
<comment type="caution">
    <text evidence="4">The sequence shown here is derived from an EMBL/GenBank/DDBJ whole genome shotgun (WGS) entry which is preliminary data.</text>
</comment>
<evidence type="ECO:0000313" key="5">
    <source>
        <dbReference type="Proteomes" id="UP001553031"/>
    </source>
</evidence>
<feature type="transmembrane region" description="Helical" evidence="2">
    <location>
        <begin position="152"/>
        <end position="170"/>
    </location>
</feature>
<feature type="transmembrane region" description="Helical" evidence="2">
    <location>
        <begin position="380"/>
        <end position="401"/>
    </location>
</feature>
<feature type="compositionally biased region" description="Basic and acidic residues" evidence="1">
    <location>
        <begin position="274"/>
        <end position="295"/>
    </location>
</feature>
<dbReference type="EMBL" id="JBFBLL010000002">
    <property type="protein sequence ID" value="MEV8157561.1"/>
    <property type="molecule type" value="Genomic_DNA"/>
</dbReference>
<keyword evidence="2" id="KW-0812">Transmembrane</keyword>
<protein>
    <submittedName>
        <fullName evidence="4">Phosphatase PAP2 family protein</fullName>
    </submittedName>
</protein>
<feature type="transmembrane region" description="Helical" evidence="2">
    <location>
        <begin position="205"/>
        <end position="231"/>
    </location>
</feature>
<feature type="domain" description="Phosphatidic acid phosphatase type 2/haloperoxidase" evidence="3">
    <location>
        <begin position="114"/>
        <end position="220"/>
    </location>
</feature>
<dbReference type="SUPFAM" id="SSF48317">
    <property type="entry name" value="Acid phosphatase/Vanadium-dependent haloperoxidase"/>
    <property type="match status" value="1"/>
</dbReference>
<feature type="compositionally biased region" description="Polar residues" evidence="1">
    <location>
        <begin position="298"/>
        <end position="313"/>
    </location>
</feature>
<keyword evidence="2" id="KW-0472">Membrane</keyword>
<evidence type="ECO:0000313" key="4">
    <source>
        <dbReference type="EMBL" id="MEV8157561.1"/>
    </source>
</evidence>
<sequence length="408" mass="43167">MSYASFPPGPHASYPAPGAPAPGAPRRVRARSVVGTLVVLALLWGLVLVVAHAGLQTVTGQALDEVALAQAKADRNAYFPRPVLVLAQYAPEVVALLAGVLALVWAVRYRRWTAALCAAGAVIAANVTTQFLKHGVLDKPDLGIQQIASNSFPSGHTTAAASFLMALLLVAPPHRRARAGRWGAFLAAVVGMLTVVNGWHRPSDAAAAVLVVAGWGLVAALAERLIGFALARTGRARRGSAGAGLRRYREDRSRRRRRLSWREDRGDSAYVPPAHERQAEEREWAASSTGREHPRGGTRNSGEWNDAAQSHAASNGGGQRAASWDRQSPSREAEDGSPWFPARPRTATALILVVLTAVLLAAAVWWPYPTVAGTLAGRITVLAGYLGIAAAAALGWAAVAARLRSPIR</sequence>
<feature type="transmembrane region" description="Helical" evidence="2">
    <location>
        <begin position="33"/>
        <end position="55"/>
    </location>
</feature>